<dbReference type="InterPro" id="IPR000477">
    <property type="entry name" value="RT_dom"/>
</dbReference>
<feature type="domain" description="Reverse transcriptase" evidence="1">
    <location>
        <begin position="41"/>
        <end position="128"/>
    </location>
</feature>
<dbReference type="Gene3D" id="3.30.70.270">
    <property type="match status" value="1"/>
</dbReference>
<keyword evidence="3" id="KW-1185">Reference proteome</keyword>
<reference evidence="2 3" key="1">
    <citation type="journal article" date="2021" name="Elife">
        <title>Chloroplast acquisition without the gene transfer in kleptoplastic sea slugs, Plakobranchus ocellatus.</title>
        <authorList>
            <person name="Maeda T."/>
            <person name="Takahashi S."/>
            <person name="Yoshida T."/>
            <person name="Shimamura S."/>
            <person name="Takaki Y."/>
            <person name="Nagai Y."/>
            <person name="Toyoda A."/>
            <person name="Suzuki Y."/>
            <person name="Arimoto A."/>
            <person name="Ishii H."/>
            <person name="Satoh N."/>
            <person name="Nishiyama T."/>
            <person name="Hasebe M."/>
            <person name="Maruyama T."/>
            <person name="Minagawa J."/>
            <person name="Obokata J."/>
            <person name="Shigenobu S."/>
        </authorList>
    </citation>
    <scope>NUCLEOTIDE SEQUENCE [LARGE SCALE GENOMIC DNA]</scope>
</reference>
<accession>A0AAV4GKP0</accession>
<dbReference type="PANTHER" id="PTHR37984:SF5">
    <property type="entry name" value="PROTEIN NYNRIN-LIKE"/>
    <property type="match status" value="1"/>
</dbReference>
<dbReference type="PANTHER" id="PTHR37984">
    <property type="entry name" value="PROTEIN CBG26694"/>
    <property type="match status" value="1"/>
</dbReference>
<dbReference type="SUPFAM" id="SSF56672">
    <property type="entry name" value="DNA/RNA polymerases"/>
    <property type="match status" value="1"/>
</dbReference>
<dbReference type="Pfam" id="PF00078">
    <property type="entry name" value="RVT_1"/>
    <property type="match status" value="1"/>
</dbReference>
<evidence type="ECO:0000313" key="3">
    <source>
        <dbReference type="Proteomes" id="UP000762676"/>
    </source>
</evidence>
<dbReference type="Proteomes" id="UP000762676">
    <property type="component" value="Unassembled WGS sequence"/>
</dbReference>
<evidence type="ECO:0000259" key="1">
    <source>
        <dbReference type="Pfam" id="PF00078"/>
    </source>
</evidence>
<dbReference type="InterPro" id="IPR050951">
    <property type="entry name" value="Retrovirus_Pol_polyprotein"/>
</dbReference>
<proteinExistence type="predicted"/>
<dbReference type="AlphaFoldDB" id="A0AAV4GKP0"/>
<dbReference type="Gene3D" id="3.10.10.10">
    <property type="entry name" value="HIV Type 1 Reverse Transcriptase, subunit A, domain 1"/>
    <property type="match status" value="1"/>
</dbReference>
<comment type="caution">
    <text evidence="2">The sequence shown here is derived from an EMBL/GenBank/DDBJ whole genome shotgun (WGS) entry which is preliminary data.</text>
</comment>
<dbReference type="InterPro" id="IPR043502">
    <property type="entry name" value="DNA/RNA_pol_sf"/>
</dbReference>
<sequence>MRQSGKALQKACEQLCSEFSSLCSSGLGLLKELELDIKCYDRGLLFQQRLPFGITSAPRYFQQIVDQPTSYLPGVAVYIDDILVNDGDAESHLKNLRSLLQRLDEIGLRCRIEKCEFAQPSFGYLGHITSREGISKGSKVDAVANMTKPTKFPELRGQIQFYGKFLPNLSTVLETLFQLTKKEIP</sequence>
<name>A0AAV4GKP0_9GAST</name>
<dbReference type="EMBL" id="BMAT01012095">
    <property type="protein sequence ID" value="GFR85839.1"/>
    <property type="molecule type" value="Genomic_DNA"/>
</dbReference>
<gene>
    <name evidence="2" type="ORF">ElyMa_006038600</name>
</gene>
<dbReference type="InterPro" id="IPR043128">
    <property type="entry name" value="Rev_trsase/Diguanyl_cyclase"/>
</dbReference>
<evidence type="ECO:0000313" key="2">
    <source>
        <dbReference type="EMBL" id="GFR85839.1"/>
    </source>
</evidence>
<protein>
    <submittedName>
        <fullName evidence="2">Transposon Tf2-9 polyprotein</fullName>
    </submittedName>
</protein>
<organism evidence="2 3">
    <name type="scientific">Elysia marginata</name>
    <dbReference type="NCBI Taxonomy" id="1093978"/>
    <lineage>
        <taxon>Eukaryota</taxon>
        <taxon>Metazoa</taxon>
        <taxon>Spiralia</taxon>
        <taxon>Lophotrochozoa</taxon>
        <taxon>Mollusca</taxon>
        <taxon>Gastropoda</taxon>
        <taxon>Heterobranchia</taxon>
        <taxon>Euthyneura</taxon>
        <taxon>Panpulmonata</taxon>
        <taxon>Sacoglossa</taxon>
        <taxon>Placobranchoidea</taxon>
        <taxon>Plakobranchidae</taxon>
        <taxon>Elysia</taxon>
    </lineage>
</organism>